<dbReference type="GO" id="GO:0005829">
    <property type="term" value="C:cytosol"/>
    <property type="evidence" value="ECO:0007669"/>
    <property type="project" value="TreeGrafter"/>
</dbReference>
<dbReference type="InterPro" id="IPR000212">
    <property type="entry name" value="DNA_helicase_UvrD/REP"/>
</dbReference>
<dbReference type="PANTHER" id="PTHR11070:SF2">
    <property type="entry name" value="ATP-DEPENDENT DNA HELICASE SRS2"/>
    <property type="match status" value="1"/>
</dbReference>
<accession>A0A480A492</accession>
<keyword evidence="3" id="KW-1185">Reference proteome</keyword>
<reference evidence="3" key="1">
    <citation type="submission" date="2019-02" db="EMBL/GenBank/DDBJ databases">
        <title>Draft genome sequence of Sphaerospermopsis reniformis NIES-1949.</title>
        <authorList>
            <person name="Yamaguchi H."/>
            <person name="Suzuki S."/>
            <person name="Kawachi M."/>
        </authorList>
    </citation>
    <scope>NUCLEOTIDE SEQUENCE [LARGE SCALE GENOMIC DNA]</scope>
    <source>
        <strain evidence="3">NIES-1949</strain>
    </source>
</reference>
<gene>
    <name evidence="2" type="ORF">SR1949_44580</name>
</gene>
<dbReference type="RefSeq" id="WP_137668945.1">
    <property type="nucleotide sequence ID" value="NZ_BJCE01000241.1"/>
</dbReference>
<sequence length="781" mass="89946">MSQTTQILNQLTKNFFRKIFLSQGYSETDFYIQGEIYDPECKYFCFKDDLKTGQTICFINFYLNYHSGYEWYVEAFCLCDSNILNGGISGIFIKKVVQDEFCEYEFSAIKIPVSYTIKTQSENPEVIYQELLFLSYTQHDTPSDLNILFKIYNFKKNRIISPKREDLDSLRTPLNHGERMVLNFFDENLSEDWEIYIQPHLNGLRPDFVLLNPNIGIAVFEVKDWNLNAMPYRVKEIDNKSPELWATSKDGIDFKVKDNPIEKIALYKESIANLYCPQIDILNSENRANYYNLITAGVIMTSTTTKIAKDLFSPFLRKKHFLGSLQPYYPVVGFDAIDDNSLEIVFPASVLKDDTTAKLMTPEIAKSLRSWLVEPDFAATQRQPLELDKKQRVLVTTRTGSGNRRIKGSAGSGKSLVIAARAAQLSSEDKEVLVVTYNITLWHYLRDIAVRYPVENKRIKDNITWLHFHEWCKLVICKQAGLNDEYKALWQGDPDISKVLEIDIVNLVNTAIETGGDSIQKYDAILIDEGQDYNIDWWNALRRVLQPGGEMVLAVDETQDIYERAIHWTGRGNNAGFNGPWVSLDTSYRTPPSLIKYLRDFSQRYLEGMVNLPQPENEKDKWTAHLSWIQITMQDSLVDNLIQAVLNIPDLANPNIVAYPDIVLLVPTHKIGLSCVQLLNKRNIKVIHVFDHRKQDQKSRKLAFFMGDARVKACTIHSFKGWEGRYIVVGINSKNQKSDLAAIYVALSRLKRHTEGSYLIVICCDPNLEEFGQTWPTFERR</sequence>
<dbReference type="EMBL" id="BJCE01000241">
    <property type="protein sequence ID" value="GCL39332.1"/>
    <property type="molecule type" value="Genomic_DNA"/>
</dbReference>
<dbReference type="InterPro" id="IPR011528">
    <property type="entry name" value="NERD"/>
</dbReference>
<evidence type="ECO:0000259" key="1">
    <source>
        <dbReference type="Pfam" id="PF08378"/>
    </source>
</evidence>
<dbReference type="AlphaFoldDB" id="A0A480A492"/>
<dbReference type="GO" id="GO:0003677">
    <property type="term" value="F:DNA binding"/>
    <property type="evidence" value="ECO:0007669"/>
    <property type="project" value="InterPro"/>
</dbReference>
<dbReference type="PANTHER" id="PTHR11070">
    <property type="entry name" value="UVRD / RECB / PCRA DNA HELICASE FAMILY MEMBER"/>
    <property type="match status" value="1"/>
</dbReference>
<dbReference type="InterPro" id="IPR027417">
    <property type="entry name" value="P-loop_NTPase"/>
</dbReference>
<comment type="caution">
    <text evidence="2">The sequence shown here is derived from an EMBL/GenBank/DDBJ whole genome shotgun (WGS) entry which is preliminary data.</text>
</comment>
<dbReference type="GO" id="GO:0000725">
    <property type="term" value="P:recombinational repair"/>
    <property type="evidence" value="ECO:0007669"/>
    <property type="project" value="TreeGrafter"/>
</dbReference>
<dbReference type="GO" id="GO:0043138">
    <property type="term" value="F:3'-5' DNA helicase activity"/>
    <property type="evidence" value="ECO:0007669"/>
    <property type="project" value="TreeGrafter"/>
</dbReference>
<organism evidence="2 3">
    <name type="scientific">Sphaerospermopsis reniformis</name>
    <dbReference type="NCBI Taxonomy" id="531300"/>
    <lineage>
        <taxon>Bacteria</taxon>
        <taxon>Bacillati</taxon>
        <taxon>Cyanobacteriota</taxon>
        <taxon>Cyanophyceae</taxon>
        <taxon>Nostocales</taxon>
        <taxon>Aphanizomenonaceae</taxon>
        <taxon>Sphaerospermopsis</taxon>
    </lineage>
</organism>
<dbReference type="Gene3D" id="3.40.50.300">
    <property type="entry name" value="P-loop containing nucleotide triphosphate hydrolases"/>
    <property type="match status" value="2"/>
</dbReference>
<protein>
    <recommendedName>
        <fullName evidence="1">NERD domain-containing protein</fullName>
    </recommendedName>
</protein>
<dbReference type="SUPFAM" id="SSF52540">
    <property type="entry name" value="P-loop containing nucleoside triphosphate hydrolases"/>
    <property type="match status" value="1"/>
</dbReference>
<dbReference type="Pfam" id="PF08378">
    <property type="entry name" value="NERD"/>
    <property type="match status" value="1"/>
</dbReference>
<evidence type="ECO:0000313" key="3">
    <source>
        <dbReference type="Proteomes" id="UP000300142"/>
    </source>
</evidence>
<name>A0A480A492_9CYAN</name>
<evidence type="ECO:0000313" key="2">
    <source>
        <dbReference type="EMBL" id="GCL39332.1"/>
    </source>
</evidence>
<feature type="domain" description="NERD" evidence="1">
    <location>
        <begin position="176"/>
        <end position="275"/>
    </location>
</feature>
<dbReference type="Proteomes" id="UP000300142">
    <property type="component" value="Unassembled WGS sequence"/>
</dbReference>
<dbReference type="GO" id="GO:0005524">
    <property type="term" value="F:ATP binding"/>
    <property type="evidence" value="ECO:0007669"/>
    <property type="project" value="InterPro"/>
</dbReference>
<proteinExistence type="predicted"/>